<proteinExistence type="predicted"/>
<sequence length="88" mass="10017">MPETLRHRLLLKSPPSDQNDEDLRLLDVITSLTSQSKRIVSSHDSEPLINLSDLSENCNIFYPKNSQIHTPPETTEHLRTESFADDST</sequence>
<name>A0A8S9KM26_BRACR</name>
<organism evidence="2">
    <name type="scientific">Brassica cretica</name>
    <name type="common">Mustard</name>
    <dbReference type="NCBI Taxonomy" id="69181"/>
    <lineage>
        <taxon>Eukaryota</taxon>
        <taxon>Viridiplantae</taxon>
        <taxon>Streptophyta</taxon>
        <taxon>Embryophyta</taxon>
        <taxon>Tracheophyta</taxon>
        <taxon>Spermatophyta</taxon>
        <taxon>Magnoliopsida</taxon>
        <taxon>eudicotyledons</taxon>
        <taxon>Gunneridae</taxon>
        <taxon>Pentapetalae</taxon>
        <taxon>rosids</taxon>
        <taxon>malvids</taxon>
        <taxon>Brassicales</taxon>
        <taxon>Brassicaceae</taxon>
        <taxon>Brassiceae</taxon>
        <taxon>Brassica</taxon>
    </lineage>
</organism>
<accession>A0A8S9KM26</accession>
<dbReference type="EMBL" id="QGKY02000164">
    <property type="protein sequence ID" value="KAF2595455.1"/>
    <property type="molecule type" value="Genomic_DNA"/>
</dbReference>
<protein>
    <submittedName>
        <fullName evidence="2">Uncharacterized protein</fullName>
    </submittedName>
</protein>
<dbReference type="AlphaFoldDB" id="A0A8S9KM26"/>
<reference evidence="2" key="1">
    <citation type="submission" date="2019-12" db="EMBL/GenBank/DDBJ databases">
        <title>Genome sequencing and annotation of Brassica cretica.</title>
        <authorList>
            <person name="Studholme D.J."/>
            <person name="Sarris P.F."/>
        </authorList>
    </citation>
    <scope>NUCLEOTIDE SEQUENCE</scope>
    <source>
        <strain evidence="2">PFS-102/07</strain>
        <tissue evidence="2">Leaf</tissue>
    </source>
</reference>
<comment type="caution">
    <text evidence="2">The sequence shown here is derived from an EMBL/GenBank/DDBJ whole genome shotgun (WGS) entry which is preliminary data.</text>
</comment>
<evidence type="ECO:0000313" key="2">
    <source>
        <dbReference type="EMBL" id="KAF2595455.1"/>
    </source>
</evidence>
<feature type="region of interest" description="Disordered" evidence="1">
    <location>
        <begin position="65"/>
        <end position="88"/>
    </location>
</feature>
<gene>
    <name evidence="2" type="ORF">F2Q70_00042250</name>
</gene>
<evidence type="ECO:0000256" key="1">
    <source>
        <dbReference type="SAM" id="MobiDB-lite"/>
    </source>
</evidence>